<sequence length="306" mass="32067">MPRWKALPQELDPRIREFTGQLRRLVDRSGLSVIAVADRTGYSKTSWERYLDGRLLPPRRAIQEFAEATGTDVRHLGTLWELAERAWSRAELRHDETMETARVAQARAALGEPGEEPPGERTTRLRVPPPPDPGGQRPDGPPGPVRRPLRPLLAGAASALVLVATGAFVLSLRGDGETAAAPSATSSPSASAPAPPEGVECGGADCAGRDPEAMGCGGRHAETVADATLGEAYVEVRYSEACRAAWARVSGAGPGDTLRIAAAEAAERGEVGDSGKAYTPMVAAADPKAPSACLVPPEGTERCTAG</sequence>
<dbReference type="Pfam" id="PF10901">
    <property type="entry name" value="DUF2690"/>
    <property type="match status" value="1"/>
</dbReference>
<keyword evidence="4" id="KW-1185">Reference proteome</keyword>
<accession>A0A2M8LS81</accession>
<name>A0A2M8LS81_9ACTN</name>
<dbReference type="GO" id="GO:0003677">
    <property type="term" value="F:DNA binding"/>
    <property type="evidence" value="ECO:0007669"/>
    <property type="project" value="InterPro"/>
</dbReference>
<dbReference type="SUPFAM" id="SSF47413">
    <property type="entry name" value="lambda repressor-like DNA-binding domains"/>
    <property type="match status" value="1"/>
</dbReference>
<organism evidence="3 4">
    <name type="scientific">Streptomyces carminius</name>
    <dbReference type="NCBI Taxonomy" id="2665496"/>
    <lineage>
        <taxon>Bacteria</taxon>
        <taxon>Bacillati</taxon>
        <taxon>Actinomycetota</taxon>
        <taxon>Actinomycetes</taxon>
        <taxon>Kitasatosporales</taxon>
        <taxon>Streptomycetaceae</taxon>
        <taxon>Streptomyces</taxon>
    </lineage>
</organism>
<feature type="compositionally biased region" description="Low complexity" evidence="1">
    <location>
        <begin position="178"/>
        <end position="192"/>
    </location>
</feature>
<comment type="caution">
    <text evidence="3">The sequence shown here is derived from an EMBL/GenBank/DDBJ whole genome shotgun (WGS) entry which is preliminary data.</text>
</comment>
<dbReference type="RefSeq" id="WP_100204574.1">
    <property type="nucleotide sequence ID" value="NZ_PGGW01000068.1"/>
</dbReference>
<dbReference type="CDD" id="cd00093">
    <property type="entry name" value="HTH_XRE"/>
    <property type="match status" value="1"/>
</dbReference>
<dbReference type="Proteomes" id="UP000230407">
    <property type="component" value="Unassembled WGS sequence"/>
</dbReference>
<feature type="region of interest" description="Disordered" evidence="1">
    <location>
        <begin position="178"/>
        <end position="205"/>
    </location>
</feature>
<evidence type="ECO:0000313" key="3">
    <source>
        <dbReference type="EMBL" id="PJE94794.1"/>
    </source>
</evidence>
<dbReference type="EMBL" id="PGGW01000068">
    <property type="protein sequence ID" value="PJE94794.1"/>
    <property type="molecule type" value="Genomic_DNA"/>
</dbReference>
<gene>
    <name evidence="3" type="ORF">CUT44_26960</name>
</gene>
<dbReference type="SMART" id="SM00530">
    <property type="entry name" value="HTH_XRE"/>
    <property type="match status" value="1"/>
</dbReference>
<dbReference type="AlphaFoldDB" id="A0A2M8LS81"/>
<evidence type="ECO:0000313" key="4">
    <source>
        <dbReference type="Proteomes" id="UP000230407"/>
    </source>
</evidence>
<dbReference type="InterPro" id="IPR010982">
    <property type="entry name" value="Lambda_DNA-bd_dom_sf"/>
</dbReference>
<feature type="domain" description="HTH cro/C1-type" evidence="2">
    <location>
        <begin position="21"/>
        <end position="76"/>
    </location>
</feature>
<dbReference type="Pfam" id="PF13560">
    <property type="entry name" value="HTH_31"/>
    <property type="match status" value="1"/>
</dbReference>
<protein>
    <recommendedName>
        <fullName evidence="2">HTH cro/C1-type domain-containing protein</fullName>
    </recommendedName>
</protein>
<reference evidence="3 4" key="1">
    <citation type="submission" date="2017-11" db="EMBL/GenBank/DDBJ databases">
        <title>Streptomyces carmine sp. nov., a novel actinomycete isolated from Sophora alopecuroides in Xinjiang, China.</title>
        <authorList>
            <person name="Wang Y."/>
            <person name="Luo X."/>
            <person name="Wan C."/>
            <person name="Zhang L."/>
        </authorList>
    </citation>
    <scope>NUCLEOTIDE SEQUENCE [LARGE SCALE GENOMIC DNA]</scope>
    <source>
        <strain evidence="3 4">TRM SA0054</strain>
    </source>
</reference>
<dbReference type="InterPro" id="IPR021224">
    <property type="entry name" value="DUF2690"/>
</dbReference>
<feature type="compositionally biased region" description="Pro residues" evidence="1">
    <location>
        <begin position="127"/>
        <end position="145"/>
    </location>
</feature>
<evidence type="ECO:0000259" key="2">
    <source>
        <dbReference type="SMART" id="SM00530"/>
    </source>
</evidence>
<evidence type="ECO:0000256" key="1">
    <source>
        <dbReference type="SAM" id="MobiDB-lite"/>
    </source>
</evidence>
<feature type="region of interest" description="Disordered" evidence="1">
    <location>
        <begin position="108"/>
        <end position="149"/>
    </location>
</feature>
<proteinExistence type="predicted"/>
<dbReference type="InterPro" id="IPR001387">
    <property type="entry name" value="Cro/C1-type_HTH"/>
</dbReference>